<protein>
    <submittedName>
        <fullName evidence="2">Uncharacterized protein</fullName>
    </submittedName>
</protein>
<dbReference type="AlphaFoldDB" id="M1CM39"/>
<proteinExistence type="predicted"/>
<reference evidence="3" key="1">
    <citation type="journal article" date="2011" name="Nature">
        <title>Genome sequence and analysis of the tuber crop potato.</title>
        <authorList>
            <consortium name="The Potato Genome Sequencing Consortium"/>
        </authorList>
    </citation>
    <scope>NUCLEOTIDE SEQUENCE [LARGE SCALE GENOMIC DNA]</scope>
    <source>
        <strain evidence="3">cv. DM1-3 516 R44</strain>
    </source>
</reference>
<reference evidence="2" key="2">
    <citation type="submission" date="2015-06" db="UniProtKB">
        <authorList>
            <consortium name="EnsemblPlants"/>
        </authorList>
    </citation>
    <scope>IDENTIFICATION</scope>
    <source>
        <strain evidence="2">DM1-3 516 R44</strain>
    </source>
</reference>
<dbReference type="EnsemblPlants" id="PGSC0003DMT400070388">
    <property type="protein sequence ID" value="PGSC0003DMT400070388"/>
    <property type="gene ID" value="PGSC0003DMG400027369"/>
</dbReference>
<dbReference type="Gramene" id="PGSC0003DMT400070388">
    <property type="protein sequence ID" value="PGSC0003DMT400070388"/>
    <property type="gene ID" value="PGSC0003DMG400027369"/>
</dbReference>
<evidence type="ECO:0000256" key="1">
    <source>
        <dbReference type="SAM" id="MobiDB-lite"/>
    </source>
</evidence>
<evidence type="ECO:0000313" key="3">
    <source>
        <dbReference type="Proteomes" id="UP000011115"/>
    </source>
</evidence>
<organism evidence="2 3">
    <name type="scientific">Solanum tuberosum</name>
    <name type="common">Potato</name>
    <dbReference type="NCBI Taxonomy" id="4113"/>
    <lineage>
        <taxon>Eukaryota</taxon>
        <taxon>Viridiplantae</taxon>
        <taxon>Streptophyta</taxon>
        <taxon>Embryophyta</taxon>
        <taxon>Tracheophyta</taxon>
        <taxon>Spermatophyta</taxon>
        <taxon>Magnoliopsida</taxon>
        <taxon>eudicotyledons</taxon>
        <taxon>Gunneridae</taxon>
        <taxon>Pentapetalae</taxon>
        <taxon>asterids</taxon>
        <taxon>lamiids</taxon>
        <taxon>Solanales</taxon>
        <taxon>Solanaceae</taxon>
        <taxon>Solanoideae</taxon>
        <taxon>Solaneae</taxon>
        <taxon>Solanum</taxon>
    </lineage>
</organism>
<dbReference type="InParanoid" id="M1CM39"/>
<sequence>MKSNPKADQRTQPRNQQPTKINPAAAGVSLLSTCFDLRDSLVLAKIERPSFSIRWN</sequence>
<feature type="compositionally biased region" description="Basic and acidic residues" evidence="1">
    <location>
        <begin position="1"/>
        <end position="11"/>
    </location>
</feature>
<name>M1CM39_SOLTU</name>
<feature type="region of interest" description="Disordered" evidence="1">
    <location>
        <begin position="1"/>
        <end position="24"/>
    </location>
</feature>
<dbReference type="HOGENOM" id="CLU_3018024_0_0_1"/>
<dbReference type="PaxDb" id="4113-PGSC0003DMT400070388"/>
<accession>M1CM39</accession>
<keyword evidence="3" id="KW-1185">Reference proteome</keyword>
<dbReference type="Proteomes" id="UP000011115">
    <property type="component" value="Unassembled WGS sequence"/>
</dbReference>
<evidence type="ECO:0000313" key="2">
    <source>
        <dbReference type="EnsemblPlants" id="PGSC0003DMT400070388"/>
    </source>
</evidence>